<dbReference type="GO" id="GO:0005829">
    <property type="term" value="C:cytosol"/>
    <property type="evidence" value="ECO:0007669"/>
    <property type="project" value="TreeGrafter"/>
</dbReference>
<keyword evidence="5" id="KW-0745">Spermidine biosynthesis</keyword>
<dbReference type="SUPFAM" id="SSF56276">
    <property type="entry name" value="S-adenosylmethionine decarboxylase"/>
    <property type="match status" value="1"/>
</dbReference>
<proteinExistence type="predicted"/>
<name>A0A844W8A8_9RHOB</name>
<keyword evidence="2" id="KW-0949">S-adenosyl-L-methionine</keyword>
<evidence type="ECO:0000256" key="2">
    <source>
        <dbReference type="ARBA" id="ARBA00022691"/>
    </source>
</evidence>
<dbReference type="PANTHER" id="PTHR33866">
    <property type="entry name" value="S-ADENOSYLMETHIONINE DECARBOXYLASE PROENZYME"/>
    <property type="match status" value="1"/>
</dbReference>
<dbReference type="InterPro" id="IPR042284">
    <property type="entry name" value="AdoMetDC_N"/>
</dbReference>
<keyword evidence="6" id="KW-0620">Polyamine biosynthesis</keyword>
<gene>
    <name evidence="11" type="primary">speD</name>
    <name evidence="11" type="ORF">GLS40_01425</name>
</gene>
<evidence type="ECO:0000256" key="3">
    <source>
        <dbReference type="ARBA" id="ARBA00022793"/>
    </source>
</evidence>
<comment type="cofactor">
    <cofactor evidence="1">
        <name>pyruvate</name>
        <dbReference type="ChEBI" id="CHEBI:15361"/>
    </cofactor>
</comment>
<dbReference type="Proteomes" id="UP000443843">
    <property type="component" value="Unassembled WGS sequence"/>
</dbReference>
<keyword evidence="10" id="KW-0670">Pyruvate</keyword>
<organism evidence="11 12">
    <name type="scientific">Pseudooceanicola pacificus</name>
    <dbReference type="NCBI Taxonomy" id="2676438"/>
    <lineage>
        <taxon>Bacteria</taxon>
        <taxon>Pseudomonadati</taxon>
        <taxon>Pseudomonadota</taxon>
        <taxon>Alphaproteobacteria</taxon>
        <taxon>Rhodobacterales</taxon>
        <taxon>Paracoccaceae</taxon>
        <taxon>Pseudooceanicola</taxon>
    </lineage>
</organism>
<keyword evidence="8 11" id="KW-0456">Lyase</keyword>
<accession>A0A844W8A8</accession>
<evidence type="ECO:0000256" key="7">
    <source>
        <dbReference type="ARBA" id="ARBA00023145"/>
    </source>
</evidence>
<protein>
    <submittedName>
        <fullName evidence="11">Adenosylmethionine decarboxylase</fullName>
        <ecNumber evidence="11">4.1.1.50</ecNumber>
    </submittedName>
</protein>
<dbReference type="EC" id="4.1.1.50" evidence="11"/>
<dbReference type="AlphaFoldDB" id="A0A844W8A8"/>
<dbReference type="InterPro" id="IPR017716">
    <property type="entry name" value="S-AdoMet_deCOase_pro-enz"/>
</dbReference>
<dbReference type="EMBL" id="WNXQ01000001">
    <property type="protein sequence ID" value="MWB76678.1"/>
    <property type="molecule type" value="Genomic_DNA"/>
</dbReference>
<comment type="caution">
    <text evidence="11">The sequence shown here is derived from an EMBL/GenBank/DDBJ whole genome shotgun (WGS) entry which is preliminary data.</text>
</comment>
<dbReference type="InterPro" id="IPR003826">
    <property type="entry name" value="AdoMetDC_fam_prok"/>
</dbReference>
<dbReference type="Pfam" id="PF02675">
    <property type="entry name" value="AdoMet_dc"/>
    <property type="match status" value="1"/>
</dbReference>
<evidence type="ECO:0000313" key="12">
    <source>
        <dbReference type="Proteomes" id="UP000443843"/>
    </source>
</evidence>
<dbReference type="PANTHER" id="PTHR33866:SF2">
    <property type="entry name" value="S-ADENOSYLMETHIONINE DECARBOXYLASE PROENZYME"/>
    <property type="match status" value="1"/>
</dbReference>
<evidence type="ECO:0000256" key="4">
    <source>
        <dbReference type="ARBA" id="ARBA00022813"/>
    </source>
</evidence>
<keyword evidence="4" id="KW-0068">Autocatalytic cleavage</keyword>
<keyword evidence="12" id="KW-1185">Reference proteome</keyword>
<evidence type="ECO:0000256" key="8">
    <source>
        <dbReference type="ARBA" id="ARBA00023239"/>
    </source>
</evidence>
<evidence type="ECO:0000313" key="11">
    <source>
        <dbReference type="EMBL" id="MWB76678.1"/>
    </source>
</evidence>
<dbReference type="InterPro" id="IPR042286">
    <property type="entry name" value="AdoMetDC_C"/>
</dbReference>
<keyword evidence="7" id="KW-0865">Zymogen</keyword>
<dbReference type="GO" id="GO:0008295">
    <property type="term" value="P:spermidine biosynthetic process"/>
    <property type="evidence" value="ECO:0007669"/>
    <property type="project" value="UniProtKB-KW"/>
</dbReference>
<reference evidence="11 12" key="1">
    <citation type="submission" date="2019-11" db="EMBL/GenBank/DDBJ databases">
        <title>Pseudooceanicola pacifica sp. nov., isolated from deep-sea sediment of the Pacific Ocean.</title>
        <authorList>
            <person name="Lyu L."/>
        </authorList>
    </citation>
    <scope>NUCLEOTIDE SEQUENCE [LARGE SCALE GENOMIC DNA]</scope>
    <source>
        <strain evidence="11 12">216_PA32_1</strain>
    </source>
</reference>
<evidence type="ECO:0000256" key="9">
    <source>
        <dbReference type="ARBA" id="ARBA00023270"/>
    </source>
</evidence>
<evidence type="ECO:0000256" key="1">
    <source>
        <dbReference type="ARBA" id="ARBA00001928"/>
    </source>
</evidence>
<dbReference type="NCBIfam" id="TIGR03330">
    <property type="entry name" value="SAM_DCase_Bsu"/>
    <property type="match status" value="1"/>
</dbReference>
<keyword evidence="3" id="KW-0210">Decarboxylase</keyword>
<dbReference type="Gene3D" id="3.30.160.750">
    <property type="match status" value="1"/>
</dbReference>
<dbReference type="Gene3D" id="3.30.360.110">
    <property type="entry name" value="S-adenosylmethionine decarboxylase domain"/>
    <property type="match status" value="1"/>
</dbReference>
<evidence type="ECO:0000256" key="6">
    <source>
        <dbReference type="ARBA" id="ARBA00023115"/>
    </source>
</evidence>
<dbReference type="InterPro" id="IPR016067">
    <property type="entry name" value="S-AdoMet_deCO2ase_core"/>
</dbReference>
<sequence>MEYRPGTHLLMDLNGARHLTDAGALRDALTAAAQAAGATVLGAHFHSFPDRAGITGVVLLAESHISIHTWPEIGFAAIDIFMCGAAEPHRAAEALRQRLRPESETLTEVQRNQVSQPSL</sequence>
<evidence type="ECO:0000256" key="5">
    <source>
        <dbReference type="ARBA" id="ARBA00023066"/>
    </source>
</evidence>
<dbReference type="RefSeq" id="WP_160380813.1">
    <property type="nucleotide sequence ID" value="NZ_WNXQ01000001.1"/>
</dbReference>
<keyword evidence="9" id="KW-0704">Schiff base</keyword>
<evidence type="ECO:0000256" key="10">
    <source>
        <dbReference type="ARBA" id="ARBA00023317"/>
    </source>
</evidence>
<dbReference type="GO" id="GO:0004014">
    <property type="term" value="F:adenosylmethionine decarboxylase activity"/>
    <property type="evidence" value="ECO:0007669"/>
    <property type="project" value="UniProtKB-EC"/>
</dbReference>